<accession>F0WRH0</accession>
<keyword evidence="1" id="KW-0862">Zinc</keyword>
<evidence type="ECO:0000313" key="3">
    <source>
        <dbReference type="EMBL" id="CCA23933.1"/>
    </source>
</evidence>
<protein>
    <submittedName>
        <fullName evidence="3">AlNc14C214G8972 protein</fullName>
    </submittedName>
</protein>
<organism evidence="3">
    <name type="scientific">Albugo laibachii Nc14</name>
    <dbReference type="NCBI Taxonomy" id="890382"/>
    <lineage>
        <taxon>Eukaryota</taxon>
        <taxon>Sar</taxon>
        <taxon>Stramenopiles</taxon>
        <taxon>Oomycota</taxon>
        <taxon>Peronosporomycetes</taxon>
        <taxon>Albuginales</taxon>
        <taxon>Albuginaceae</taxon>
        <taxon>Albugo</taxon>
    </lineage>
</organism>
<name>F0WRH0_9STRA</name>
<proteinExistence type="predicted"/>
<dbReference type="PROSITE" id="PS50966">
    <property type="entry name" value="ZF_SWIM"/>
    <property type="match status" value="1"/>
</dbReference>
<dbReference type="InterPro" id="IPR007527">
    <property type="entry name" value="Znf_SWIM"/>
</dbReference>
<evidence type="ECO:0000259" key="2">
    <source>
        <dbReference type="PROSITE" id="PS50966"/>
    </source>
</evidence>
<dbReference type="AlphaFoldDB" id="F0WRH0"/>
<dbReference type="EMBL" id="FR824259">
    <property type="protein sequence ID" value="CCA23933.1"/>
    <property type="molecule type" value="Genomic_DNA"/>
</dbReference>
<gene>
    <name evidence="3" type="primary">AlNc14C214G8972</name>
    <name evidence="3" type="ORF">ALNC14_100770</name>
</gene>
<keyword evidence="1" id="KW-0863">Zinc-finger</keyword>
<reference evidence="3" key="2">
    <citation type="submission" date="2011-02" db="EMBL/GenBank/DDBJ databases">
        <authorList>
            <person name="MacLean D."/>
        </authorList>
    </citation>
    <scope>NUCLEOTIDE SEQUENCE</scope>
</reference>
<dbReference type="GO" id="GO:0008270">
    <property type="term" value="F:zinc ion binding"/>
    <property type="evidence" value="ECO:0007669"/>
    <property type="project" value="UniProtKB-KW"/>
</dbReference>
<sequence>MTTYRIESSWSQLKGTLGKKKSTDKCMDAMWPHQLRVLSFFHCARNADNVFTRRPESYSLSLQQIHESARGAWHTTVTGQRRIYTLAVEFVNIVHVDRLTWTCTCAHYLTWQIPCRHVMNEADDFLIHPQSPTTSIQPRWNFFRCTVVNAALLRTIECLWHMEAHTKSELRDHPLKAATKEVAKHYCPPRVDKYNIVKHALDPLVKLFLKCHLRNSADAWQSSTNMSHTLLNTGQQMRQPTTAILVTKKNDDAEVDYNESCAMGDVDSDEQRVFSQAIPHDDELQIDSGNE</sequence>
<dbReference type="HOGENOM" id="CLU_965038_0_0_1"/>
<feature type="domain" description="SWIM-type" evidence="2">
    <location>
        <begin position="84"/>
        <end position="126"/>
    </location>
</feature>
<evidence type="ECO:0000256" key="1">
    <source>
        <dbReference type="PROSITE-ProRule" id="PRU00325"/>
    </source>
</evidence>
<reference evidence="3" key="1">
    <citation type="journal article" date="2011" name="PLoS Biol.">
        <title>Gene gain and loss during evolution of obligate parasitism in the white rust pathogen of Arabidopsis thaliana.</title>
        <authorList>
            <person name="Kemen E."/>
            <person name="Gardiner A."/>
            <person name="Schultz-Larsen T."/>
            <person name="Kemen A.C."/>
            <person name="Balmuth A.L."/>
            <person name="Robert-Seilaniantz A."/>
            <person name="Bailey K."/>
            <person name="Holub E."/>
            <person name="Studholme D.J."/>
            <person name="Maclean D."/>
            <person name="Jones J.D."/>
        </authorList>
    </citation>
    <scope>NUCLEOTIDE SEQUENCE</scope>
</reference>
<keyword evidence="1" id="KW-0479">Metal-binding</keyword>